<dbReference type="Pfam" id="PF20408">
    <property type="entry name" value="Abhydrolase_11"/>
    <property type="match status" value="1"/>
</dbReference>
<dbReference type="AlphaFoldDB" id="A0A2K9LGR2"/>
<evidence type="ECO:0000313" key="3">
    <source>
        <dbReference type="Proteomes" id="UP000235116"/>
    </source>
</evidence>
<name>A0A2K9LGR2_9GAMM</name>
<dbReference type="OrthoDB" id="652634at2"/>
<dbReference type="InterPro" id="IPR026555">
    <property type="entry name" value="NSL3/Tex30"/>
</dbReference>
<proteinExistence type="predicted"/>
<sequence length="207" mass="22893">MPYLCDRPQKPKSHLTLVLAHGAGAPMDSEFMTCMARLLNDRGISVVRFEFPYMAERRESGKKRPPNRMPELMKSFYAAVEHCGGPQLCVVGGKSMGGRVASMLLADGAVQAAVSLGYPFHPTGKPDNLRKDHWGAIEAPWLIVQGTRDPMGKREEVEGYELPSSALVKWLDDGDHDFKPRKASGLTQSQHWVQAADWVSEFIVGLS</sequence>
<keyword evidence="2" id="KW-0378">Hydrolase</keyword>
<gene>
    <name evidence="2" type="ORF">Kalk_02305</name>
</gene>
<dbReference type="RefSeq" id="WP_101892671.1">
    <property type="nucleotide sequence ID" value="NZ_CP022684.1"/>
</dbReference>
<feature type="domain" description="KANL3/Tex30 alpha/beta hydrolase-like" evidence="1">
    <location>
        <begin position="16"/>
        <end position="203"/>
    </location>
</feature>
<organism evidence="2 3">
    <name type="scientific">Ketobacter alkanivorans</name>
    <dbReference type="NCBI Taxonomy" id="1917421"/>
    <lineage>
        <taxon>Bacteria</taxon>
        <taxon>Pseudomonadati</taxon>
        <taxon>Pseudomonadota</taxon>
        <taxon>Gammaproteobacteria</taxon>
        <taxon>Pseudomonadales</taxon>
        <taxon>Ketobacteraceae</taxon>
        <taxon>Ketobacter</taxon>
    </lineage>
</organism>
<dbReference type="SUPFAM" id="SSF53474">
    <property type="entry name" value="alpha/beta-Hydrolases"/>
    <property type="match status" value="1"/>
</dbReference>
<dbReference type="PANTHER" id="PTHR13136">
    <property type="entry name" value="TESTIS DEVELOPMENT PROTEIN PRTD"/>
    <property type="match status" value="1"/>
</dbReference>
<dbReference type="PANTHER" id="PTHR13136:SF11">
    <property type="entry name" value="TESTIS-EXPRESSED PROTEIN 30"/>
    <property type="match status" value="1"/>
</dbReference>
<dbReference type="GO" id="GO:0016787">
    <property type="term" value="F:hydrolase activity"/>
    <property type="evidence" value="ECO:0007669"/>
    <property type="project" value="UniProtKB-KW"/>
</dbReference>
<dbReference type="InterPro" id="IPR046879">
    <property type="entry name" value="KANL3/Tex30_Abhydrolase"/>
</dbReference>
<dbReference type="KEGG" id="kak:Kalk_02305"/>
<dbReference type="Gene3D" id="3.40.50.1820">
    <property type="entry name" value="alpha/beta hydrolase"/>
    <property type="match status" value="1"/>
</dbReference>
<dbReference type="EMBL" id="CP022684">
    <property type="protein sequence ID" value="AUM11331.1"/>
    <property type="molecule type" value="Genomic_DNA"/>
</dbReference>
<reference evidence="3" key="1">
    <citation type="submission" date="2017-08" db="EMBL/GenBank/DDBJ databases">
        <title>Direct submision.</title>
        <authorList>
            <person name="Kim S.-J."/>
            <person name="Rhee S.-K."/>
        </authorList>
    </citation>
    <scope>NUCLEOTIDE SEQUENCE [LARGE SCALE GENOMIC DNA]</scope>
    <source>
        <strain evidence="3">GI5</strain>
    </source>
</reference>
<dbReference type="Proteomes" id="UP000235116">
    <property type="component" value="Chromosome"/>
</dbReference>
<accession>A0A2K9LGR2</accession>
<keyword evidence="3" id="KW-1185">Reference proteome</keyword>
<protein>
    <submittedName>
        <fullName evidence="2">Alpha/beta hydrolase</fullName>
    </submittedName>
</protein>
<evidence type="ECO:0000259" key="1">
    <source>
        <dbReference type="Pfam" id="PF20408"/>
    </source>
</evidence>
<dbReference type="InterPro" id="IPR029058">
    <property type="entry name" value="AB_hydrolase_fold"/>
</dbReference>
<evidence type="ECO:0000313" key="2">
    <source>
        <dbReference type="EMBL" id="AUM11331.1"/>
    </source>
</evidence>